<reference evidence="12 13" key="2">
    <citation type="submission" date="2019-08" db="EMBL/GenBank/DDBJ databases">
        <title>Bacillus genomes from the desert of Cuatro Cienegas, Coahuila.</title>
        <authorList>
            <person name="Olmedo-Alvarez G."/>
        </authorList>
    </citation>
    <scope>NUCLEOTIDE SEQUENCE [LARGE SCALE GENOMIC DNA]</scope>
    <source>
        <strain evidence="9 12">CH88_3T</strain>
        <strain evidence="10 13">CH98b_3T</strain>
    </source>
</reference>
<evidence type="ECO:0000256" key="1">
    <source>
        <dbReference type="ARBA" id="ARBA00004651"/>
    </source>
</evidence>
<keyword evidence="4 7" id="KW-0812">Transmembrane</keyword>
<evidence type="ECO:0000313" key="12">
    <source>
        <dbReference type="Proteomes" id="UP000323393"/>
    </source>
</evidence>
<dbReference type="Pfam" id="PF03994">
    <property type="entry name" value="DUF350"/>
    <property type="match status" value="1"/>
</dbReference>
<dbReference type="Proteomes" id="UP000195573">
    <property type="component" value="Chromosome"/>
</dbReference>
<keyword evidence="11" id="KW-1185">Reference proteome</keyword>
<dbReference type="RefSeq" id="WP_088019995.1">
    <property type="nucleotide sequence ID" value="NZ_CP020880.1"/>
</dbReference>
<evidence type="ECO:0000256" key="3">
    <source>
        <dbReference type="ARBA" id="ARBA00022475"/>
    </source>
</evidence>
<organism evidence="10 13">
    <name type="scientific">Sutcliffiella horikoshii</name>
    <dbReference type="NCBI Taxonomy" id="79883"/>
    <lineage>
        <taxon>Bacteria</taxon>
        <taxon>Bacillati</taxon>
        <taxon>Bacillota</taxon>
        <taxon>Bacilli</taxon>
        <taxon>Bacillales</taxon>
        <taxon>Bacillaceae</taxon>
        <taxon>Sutcliffiella</taxon>
    </lineage>
</organism>
<dbReference type="AlphaFoldDB" id="A0A1Y0CT67"/>
<accession>A0A1Y0CT67</accession>
<proteinExistence type="inferred from homology"/>
<evidence type="ECO:0000313" key="13">
    <source>
        <dbReference type="Proteomes" id="UP000324517"/>
    </source>
</evidence>
<comment type="subcellular location">
    <subcellularLocation>
        <location evidence="1">Cell membrane</location>
        <topology evidence="1">Multi-pass membrane protein</topology>
    </subcellularLocation>
</comment>
<evidence type="ECO:0000256" key="4">
    <source>
        <dbReference type="ARBA" id="ARBA00022692"/>
    </source>
</evidence>
<keyword evidence="3" id="KW-1003">Cell membrane</keyword>
<dbReference type="OrthoDB" id="1683095at2"/>
<name>A0A1Y0CT67_9BACI</name>
<feature type="transmembrane region" description="Helical" evidence="7">
    <location>
        <begin position="109"/>
        <end position="127"/>
    </location>
</feature>
<evidence type="ECO:0000256" key="6">
    <source>
        <dbReference type="ARBA" id="ARBA00023136"/>
    </source>
</evidence>
<evidence type="ECO:0000313" key="8">
    <source>
        <dbReference type="EMBL" id="ART78432.1"/>
    </source>
</evidence>
<keyword evidence="5 7" id="KW-1133">Transmembrane helix</keyword>
<dbReference type="EMBL" id="VTET01000008">
    <property type="protein sequence ID" value="TYS70236.1"/>
    <property type="molecule type" value="Genomic_DNA"/>
</dbReference>
<gene>
    <name evidence="8" type="ORF">B4U37_21310</name>
    <name evidence="9" type="ORF">FZC74_05630</name>
    <name evidence="10" type="ORF">FZC75_16550</name>
</gene>
<feature type="transmembrane region" description="Helical" evidence="7">
    <location>
        <begin position="46"/>
        <end position="68"/>
    </location>
</feature>
<dbReference type="EMBL" id="VTEU01000002">
    <property type="protein sequence ID" value="TYS59634.1"/>
    <property type="molecule type" value="Genomic_DNA"/>
</dbReference>
<feature type="transmembrane region" description="Helical" evidence="7">
    <location>
        <begin position="74"/>
        <end position="97"/>
    </location>
</feature>
<dbReference type="GO" id="GO:0005886">
    <property type="term" value="C:plasma membrane"/>
    <property type="evidence" value="ECO:0007669"/>
    <property type="project" value="UniProtKB-SubCell"/>
</dbReference>
<evidence type="ECO:0000313" key="9">
    <source>
        <dbReference type="EMBL" id="TYS59634.1"/>
    </source>
</evidence>
<dbReference type="EMBL" id="CP020880">
    <property type="protein sequence ID" value="ART78432.1"/>
    <property type="molecule type" value="Genomic_DNA"/>
</dbReference>
<reference evidence="8 11" key="1">
    <citation type="submission" date="2017-04" db="EMBL/GenBank/DDBJ databases">
        <title>Complete Genome Sequence of the Bacillus horikoshii 20a strain from Cuatro Cienegas, Coahuila, Mexico.</title>
        <authorList>
            <person name="Zarza E."/>
            <person name="Alcaraz L.D."/>
            <person name="Aguilar-Salinas B."/>
            <person name="Islas A."/>
            <person name="Olmedo-Alvarez G."/>
        </authorList>
    </citation>
    <scope>NUCLEOTIDE SEQUENCE [LARGE SCALE GENOMIC DNA]</scope>
    <source>
        <strain evidence="8 11">20a</strain>
    </source>
</reference>
<keyword evidence="6 7" id="KW-0472">Membrane</keyword>
<dbReference type="KEGG" id="bhk:B4U37_21310"/>
<evidence type="ECO:0000256" key="2">
    <source>
        <dbReference type="ARBA" id="ARBA00005779"/>
    </source>
</evidence>
<dbReference type="Proteomes" id="UP000323393">
    <property type="component" value="Unassembled WGS sequence"/>
</dbReference>
<sequence length="132" mass="14206">MGSYLAAFGLYAGTAFVLLFVGLFLFDLTSRNEKIKLVAQGNTTAALVMGGKLLGLAFVIGSAIAHSVSFWDMVIWGVIGIVAQIVFYILAEVVTINYSIKDAINEDRVSVGILLMMFSLSIGWIIASSLTY</sequence>
<dbReference type="GeneID" id="96740942"/>
<dbReference type="PANTHER" id="PTHR40043:SF1">
    <property type="entry name" value="UPF0719 INNER MEMBRANE PROTEIN YJFL"/>
    <property type="match status" value="1"/>
</dbReference>
<dbReference type="Proteomes" id="UP000324517">
    <property type="component" value="Unassembled WGS sequence"/>
</dbReference>
<dbReference type="PANTHER" id="PTHR40043">
    <property type="entry name" value="UPF0719 INNER MEMBRANE PROTEIN YJFL"/>
    <property type="match status" value="1"/>
</dbReference>
<evidence type="ECO:0000256" key="5">
    <source>
        <dbReference type="ARBA" id="ARBA00022989"/>
    </source>
</evidence>
<dbReference type="InterPro" id="IPR007140">
    <property type="entry name" value="DUF350"/>
</dbReference>
<comment type="similarity">
    <text evidence="2">Belongs to the UPF0719 family.</text>
</comment>
<evidence type="ECO:0000256" key="7">
    <source>
        <dbReference type="SAM" id="Phobius"/>
    </source>
</evidence>
<feature type="transmembrane region" description="Helical" evidence="7">
    <location>
        <begin position="6"/>
        <end position="26"/>
    </location>
</feature>
<evidence type="ECO:0000313" key="10">
    <source>
        <dbReference type="EMBL" id="TYS70236.1"/>
    </source>
</evidence>
<evidence type="ECO:0000313" key="11">
    <source>
        <dbReference type="Proteomes" id="UP000195573"/>
    </source>
</evidence>
<protein>
    <submittedName>
        <fullName evidence="10">DUF350 domain-containing protein</fullName>
    </submittedName>
</protein>